<dbReference type="InterPro" id="IPR007391">
    <property type="entry name" value="Vancomycin_resist_VanW"/>
</dbReference>
<proteinExistence type="predicted"/>
<name>K1XJM5_9BACT</name>
<accession>K1XJM5</accession>
<comment type="caution">
    <text evidence="1">The sequence shown here is derived from an EMBL/GenBank/DDBJ whole genome shotgun (WGS) entry which is preliminary data.</text>
</comment>
<organism evidence="1">
    <name type="scientific">uncultured bacterium</name>
    <name type="common">gcode 4</name>
    <dbReference type="NCBI Taxonomy" id="1234023"/>
    <lineage>
        <taxon>Bacteria</taxon>
        <taxon>environmental samples</taxon>
    </lineage>
</organism>
<sequence length="267" mass="30775">IFLQDDLDVLLAKKMKEQPVARSFFAKLTNTSSDTLVLSTGEIQQLKKVYLFKNEKDLKDLGYVVSSYRTRINNDVDWRKNNISISYRNIGNVRVLNTQQQLSFMDEVHYDPAIKWKRDTVSGLAIMWGGITSVKGWGICGASRGINSVLLTNRAFEIITRYNHTRTYKNMYQNEINGKEFWIPGLDVAVYRMSGGTKDFKFKNIREYPVVLVMNYDGTRGWMEELFVLSHITDRGELKYIGKSGKCYTWEANGVPFKSCYSSVSWS</sequence>
<dbReference type="EMBL" id="AMFJ01036065">
    <property type="protein sequence ID" value="EKD25426.1"/>
    <property type="molecule type" value="Genomic_DNA"/>
</dbReference>
<evidence type="ECO:0000313" key="1">
    <source>
        <dbReference type="EMBL" id="EKD25426.1"/>
    </source>
</evidence>
<protein>
    <submittedName>
        <fullName evidence="1">Uncharacterized protein</fullName>
    </submittedName>
</protein>
<dbReference type="Pfam" id="PF04294">
    <property type="entry name" value="VanW"/>
    <property type="match status" value="1"/>
</dbReference>
<dbReference type="AlphaFoldDB" id="K1XJM5"/>
<reference evidence="1" key="1">
    <citation type="journal article" date="2012" name="Science">
        <title>Fermentation, hydrogen, and sulfur metabolism in multiple uncultivated bacterial phyla.</title>
        <authorList>
            <person name="Wrighton K.C."/>
            <person name="Thomas B.C."/>
            <person name="Sharon I."/>
            <person name="Miller C.S."/>
            <person name="Castelle C.J."/>
            <person name="VerBerkmoes N.C."/>
            <person name="Wilkins M.J."/>
            <person name="Hettich R.L."/>
            <person name="Lipton M.S."/>
            <person name="Williams K.H."/>
            <person name="Long P.E."/>
            <person name="Banfield J.F."/>
        </authorList>
    </citation>
    <scope>NUCLEOTIDE SEQUENCE [LARGE SCALE GENOMIC DNA]</scope>
</reference>
<feature type="non-terminal residue" evidence="1">
    <location>
        <position position="1"/>
    </location>
</feature>
<gene>
    <name evidence="1" type="ORF">ACD_80C00058G0001</name>
</gene>